<dbReference type="Pfam" id="PF01585">
    <property type="entry name" value="G-patch"/>
    <property type="match status" value="1"/>
</dbReference>
<dbReference type="AlphaFoldDB" id="A0AAD9Q9G5"/>
<keyword evidence="5" id="KW-1185">Reference proteome</keyword>
<keyword evidence="1" id="KW-0040">ANK repeat</keyword>
<dbReference type="InterPro" id="IPR039146">
    <property type="entry name" value="GPANK1"/>
</dbReference>
<feature type="compositionally biased region" description="Basic and acidic residues" evidence="2">
    <location>
        <begin position="319"/>
        <end position="328"/>
    </location>
</feature>
<feature type="region of interest" description="Disordered" evidence="2">
    <location>
        <begin position="58"/>
        <end position="78"/>
    </location>
</feature>
<feature type="compositionally biased region" description="Basic and acidic residues" evidence="2">
    <location>
        <begin position="355"/>
        <end position="371"/>
    </location>
</feature>
<feature type="region of interest" description="Disordered" evidence="2">
    <location>
        <begin position="344"/>
        <end position="371"/>
    </location>
</feature>
<dbReference type="PROSITE" id="PS50174">
    <property type="entry name" value="G_PATCH"/>
    <property type="match status" value="1"/>
</dbReference>
<name>A0AAD9Q9G5_ACRCE</name>
<evidence type="ECO:0000256" key="1">
    <source>
        <dbReference type="PROSITE-ProRule" id="PRU00023"/>
    </source>
</evidence>
<dbReference type="Gene3D" id="1.25.40.20">
    <property type="entry name" value="Ankyrin repeat-containing domain"/>
    <property type="match status" value="1"/>
</dbReference>
<dbReference type="SMART" id="SM00443">
    <property type="entry name" value="G_patch"/>
    <property type="match status" value="1"/>
</dbReference>
<dbReference type="SUPFAM" id="SSF48403">
    <property type="entry name" value="Ankyrin repeat"/>
    <property type="match status" value="1"/>
</dbReference>
<reference evidence="4" key="2">
    <citation type="journal article" date="2023" name="Science">
        <title>Genomic signatures of disease resistance in endangered staghorn corals.</title>
        <authorList>
            <person name="Vollmer S.V."/>
            <person name="Selwyn J.D."/>
            <person name="Despard B.A."/>
            <person name="Roesel C.L."/>
        </authorList>
    </citation>
    <scope>NUCLEOTIDE SEQUENCE</scope>
    <source>
        <strain evidence="4">K2</strain>
    </source>
</reference>
<reference evidence="4" key="1">
    <citation type="journal article" date="2023" name="G3 (Bethesda)">
        <title>Whole genome assembly and annotation of the endangered Caribbean coral Acropora cervicornis.</title>
        <authorList>
            <person name="Selwyn J.D."/>
            <person name="Vollmer S.V."/>
        </authorList>
    </citation>
    <scope>NUCLEOTIDE SEQUENCE</scope>
    <source>
        <strain evidence="4">K2</strain>
    </source>
</reference>
<evidence type="ECO:0000313" key="4">
    <source>
        <dbReference type="EMBL" id="KAK2557113.1"/>
    </source>
</evidence>
<dbReference type="PROSITE" id="PS50088">
    <property type="entry name" value="ANK_REPEAT"/>
    <property type="match status" value="1"/>
</dbReference>
<dbReference type="PANTHER" id="PTHR20923">
    <property type="entry name" value="BAT4 PROTEIN-RELATED"/>
    <property type="match status" value="1"/>
</dbReference>
<feature type="compositionally biased region" description="Low complexity" evidence="2">
    <location>
        <begin position="13"/>
        <end position="27"/>
    </location>
</feature>
<gene>
    <name evidence="4" type="ORF">P5673_020586</name>
</gene>
<feature type="repeat" description="ANK" evidence="1">
    <location>
        <begin position="196"/>
        <end position="228"/>
    </location>
</feature>
<feature type="compositionally biased region" description="Basic residues" evidence="2">
    <location>
        <begin position="344"/>
        <end position="354"/>
    </location>
</feature>
<comment type="caution">
    <text evidence="4">The sequence shown here is derived from an EMBL/GenBank/DDBJ whole genome shotgun (WGS) entry which is preliminary data.</text>
</comment>
<dbReference type="InterPro" id="IPR000467">
    <property type="entry name" value="G_patch_dom"/>
</dbReference>
<dbReference type="PANTHER" id="PTHR20923:SF1">
    <property type="entry name" value="G PATCH DOMAIN AND ANKYRIN REPEAT-CONTAINING PROTEIN 1"/>
    <property type="match status" value="1"/>
</dbReference>
<organism evidence="4 5">
    <name type="scientific">Acropora cervicornis</name>
    <name type="common">Staghorn coral</name>
    <dbReference type="NCBI Taxonomy" id="6130"/>
    <lineage>
        <taxon>Eukaryota</taxon>
        <taxon>Metazoa</taxon>
        <taxon>Cnidaria</taxon>
        <taxon>Anthozoa</taxon>
        <taxon>Hexacorallia</taxon>
        <taxon>Scleractinia</taxon>
        <taxon>Astrocoeniina</taxon>
        <taxon>Acroporidae</taxon>
        <taxon>Acropora</taxon>
    </lineage>
</organism>
<dbReference type="InterPro" id="IPR002110">
    <property type="entry name" value="Ankyrin_rpt"/>
</dbReference>
<evidence type="ECO:0000259" key="3">
    <source>
        <dbReference type="PROSITE" id="PS50174"/>
    </source>
</evidence>
<accession>A0AAD9Q9G5</accession>
<feature type="compositionally biased region" description="Basic and acidic residues" evidence="2">
    <location>
        <begin position="62"/>
        <end position="77"/>
    </location>
</feature>
<feature type="domain" description="G-patch" evidence="3">
    <location>
        <begin position="281"/>
        <end position="327"/>
    </location>
</feature>
<dbReference type="Pfam" id="PF12796">
    <property type="entry name" value="Ank_2"/>
    <property type="match status" value="1"/>
</dbReference>
<dbReference type="Proteomes" id="UP001249851">
    <property type="component" value="Unassembled WGS sequence"/>
</dbReference>
<evidence type="ECO:0000256" key="2">
    <source>
        <dbReference type="SAM" id="MobiDB-lite"/>
    </source>
</evidence>
<dbReference type="SMART" id="SM00248">
    <property type="entry name" value="ANK"/>
    <property type="match status" value="2"/>
</dbReference>
<dbReference type="EMBL" id="JARQWQ010000051">
    <property type="protein sequence ID" value="KAK2557113.1"/>
    <property type="molecule type" value="Genomic_DNA"/>
</dbReference>
<feature type="region of interest" description="Disordered" evidence="2">
    <location>
        <begin position="319"/>
        <end position="338"/>
    </location>
</feature>
<sequence length="388" mass="44555">MSFEYVLQRFVSPKESSNTSISSNKSSKCGEQGLMSGEEARTFYESVLSSSADRSAVISQHFKPDGTQKSRKREKEGGVQNMYGSCKIGTSDMCLHCNDDDGDSYKNEYREYDTRIKPLPVVSSSNQRSVHQFLKSAQDGKLRPMQELLSKHNLDIDVCDQFSWTALMCASHSGQLNVVEFLLEKGATWKTCKDSNGNTALDLARLANNFDVVDLLLRYEGNVQPKKMRTMKNETCPKRGKSWCSICEEQFSDSKKVHQGSTMHLFNTQRKPQRTFYYIPEENVGYQMMLKSGWNEDQGLGPEGIGRKFPIKTILKRDRQGLGKKGNEQARVTHFGPNDCSAVKRRKVNKKEKQRSHEPRKNSYKERIIKDKKEKNWERNMRLYMNSE</sequence>
<dbReference type="InterPro" id="IPR036770">
    <property type="entry name" value="Ankyrin_rpt-contain_sf"/>
</dbReference>
<proteinExistence type="predicted"/>
<feature type="region of interest" description="Disordered" evidence="2">
    <location>
        <begin position="11"/>
        <end position="33"/>
    </location>
</feature>
<evidence type="ECO:0000313" key="5">
    <source>
        <dbReference type="Proteomes" id="UP001249851"/>
    </source>
</evidence>
<protein>
    <submittedName>
        <fullName evidence="4">G patch domain and ankyrin repeat-containing protein 1</fullName>
    </submittedName>
</protein>
<dbReference type="GO" id="GO:0003676">
    <property type="term" value="F:nucleic acid binding"/>
    <property type="evidence" value="ECO:0007669"/>
    <property type="project" value="InterPro"/>
</dbReference>